<dbReference type="AlphaFoldDB" id="A0A7W6DII3"/>
<dbReference type="InterPro" id="IPR036291">
    <property type="entry name" value="NAD(P)-bd_dom_sf"/>
</dbReference>
<evidence type="ECO:0000313" key="1">
    <source>
        <dbReference type="EMBL" id="MBB3983678.1"/>
    </source>
</evidence>
<comment type="caution">
    <text evidence="1">The sequence shown here is derived from an EMBL/GenBank/DDBJ whole genome shotgun (WGS) entry which is preliminary data.</text>
</comment>
<keyword evidence="2" id="KW-1185">Reference proteome</keyword>
<dbReference type="Gene3D" id="3.40.50.720">
    <property type="entry name" value="NAD(P)-binding Rossmann-like Domain"/>
    <property type="match status" value="1"/>
</dbReference>
<dbReference type="GO" id="GO:0005840">
    <property type="term" value="C:ribosome"/>
    <property type="evidence" value="ECO:0007669"/>
    <property type="project" value="UniProtKB-KW"/>
</dbReference>
<proteinExistence type="predicted"/>
<name>A0A7W6DII3_9SPHN</name>
<gene>
    <name evidence="1" type="ORF">GGR44_003375</name>
</gene>
<dbReference type="Proteomes" id="UP000552757">
    <property type="component" value="Unassembled WGS sequence"/>
</dbReference>
<protein>
    <submittedName>
        <fullName evidence="1">Ribosomal protein S5</fullName>
    </submittedName>
</protein>
<sequence length="66" mass="6929">MSRERIDVLFGDLKGRVAIITGSAANIGEACARALAGAGASVLLRITAPLYQIYLILPPSVRAFEA</sequence>
<reference evidence="1 2" key="1">
    <citation type="submission" date="2020-08" db="EMBL/GenBank/DDBJ databases">
        <title>Genomic Encyclopedia of Type Strains, Phase IV (KMG-IV): sequencing the most valuable type-strain genomes for metagenomic binning, comparative biology and taxonomic classification.</title>
        <authorList>
            <person name="Goeker M."/>
        </authorList>
    </citation>
    <scope>NUCLEOTIDE SEQUENCE [LARGE SCALE GENOMIC DNA]</scope>
    <source>
        <strain evidence="1 2">DSM 29348</strain>
    </source>
</reference>
<keyword evidence="1" id="KW-0689">Ribosomal protein</keyword>
<evidence type="ECO:0000313" key="2">
    <source>
        <dbReference type="Proteomes" id="UP000552757"/>
    </source>
</evidence>
<organism evidence="1 2">
    <name type="scientific">Sphingobium fontiphilum</name>
    <dbReference type="NCBI Taxonomy" id="944425"/>
    <lineage>
        <taxon>Bacteria</taxon>
        <taxon>Pseudomonadati</taxon>
        <taxon>Pseudomonadota</taxon>
        <taxon>Alphaproteobacteria</taxon>
        <taxon>Sphingomonadales</taxon>
        <taxon>Sphingomonadaceae</taxon>
        <taxon>Sphingobium</taxon>
    </lineage>
</organism>
<dbReference type="SUPFAM" id="SSF51735">
    <property type="entry name" value="NAD(P)-binding Rossmann-fold domains"/>
    <property type="match status" value="1"/>
</dbReference>
<dbReference type="EMBL" id="JACIEB010000014">
    <property type="protein sequence ID" value="MBB3983678.1"/>
    <property type="molecule type" value="Genomic_DNA"/>
</dbReference>
<accession>A0A7W6DII3</accession>
<keyword evidence="1" id="KW-0687">Ribonucleoprotein</keyword>